<dbReference type="Proteomes" id="UP000799424">
    <property type="component" value="Unassembled WGS sequence"/>
</dbReference>
<evidence type="ECO:0000313" key="2">
    <source>
        <dbReference type="Proteomes" id="UP000799424"/>
    </source>
</evidence>
<evidence type="ECO:0000313" key="1">
    <source>
        <dbReference type="EMBL" id="KAF2827130.1"/>
    </source>
</evidence>
<accession>A0A6A7A1C4</accession>
<name>A0A6A7A1C4_9PLEO</name>
<dbReference type="AlphaFoldDB" id="A0A6A7A1C4"/>
<dbReference type="EMBL" id="MU006225">
    <property type="protein sequence ID" value="KAF2827130.1"/>
    <property type="molecule type" value="Genomic_DNA"/>
</dbReference>
<sequence length="81" mass="8782">MSFTAARMSRSICRQSSGRTVLGPLPPPLSRLLKRLSITLALGGHIPVALNALRVRSDVNVDTQALQNSRKKSPFWIGSSP</sequence>
<protein>
    <submittedName>
        <fullName evidence="1">Uncharacterized protein</fullName>
    </submittedName>
</protein>
<keyword evidence="2" id="KW-1185">Reference proteome</keyword>
<gene>
    <name evidence="1" type="ORF">CC86DRAFT_370174</name>
</gene>
<proteinExistence type="predicted"/>
<reference evidence="1" key="1">
    <citation type="journal article" date="2020" name="Stud. Mycol.">
        <title>101 Dothideomycetes genomes: a test case for predicting lifestyles and emergence of pathogens.</title>
        <authorList>
            <person name="Haridas S."/>
            <person name="Albert R."/>
            <person name="Binder M."/>
            <person name="Bloem J."/>
            <person name="Labutti K."/>
            <person name="Salamov A."/>
            <person name="Andreopoulos B."/>
            <person name="Baker S."/>
            <person name="Barry K."/>
            <person name="Bills G."/>
            <person name="Bluhm B."/>
            <person name="Cannon C."/>
            <person name="Castanera R."/>
            <person name="Culley D."/>
            <person name="Daum C."/>
            <person name="Ezra D."/>
            <person name="Gonzalez J."/>
            <person name="Henrissat B."/>
            <person name="Kuo A."/>
            <person name="Liang C."/>
            <person name="Lipzen A."/>
            <person name="Lutzoni F."/>
            <person name="Magnuson J."/>
            <person name="Mondo S."/>
            <person name="Nolan M."/>
            <person name="Ohm R."/>
            <person name="Pangilinan J."/>
            <person name="Park H.-J."/>
            <person name="Ramirez L."/>
            <person name="Alfaro M."/>
            <person name="Sun H."/>
            <person name="Tritt A."/>
            <person name="Yoshinaga Y."/>
            <person name="Zwiers L.-H."/>
            <person name="Turgeon B."/>
            <person name="Goodwin S."/>
            <person name="Spatafora J."/>
            <person name="Crous P."/>
            <person name="Grigoriev I."/>
        </authorList>
    </citation>
    <scope>NUCLEOTIDE SEQUENCE</scope>
    <source>
        <strain evidence="1">CBS 113818</strain>
    </source>
</reference>
<organism evidence="1 2">
    <name type="scientific">Ophiobolus disseminans</name>
    <dbReference type="NCBI Taxonomy" id="1469910"/>
    <lineage>
        <taxon>Eukaryota</taxon>
        <taxon>Fungi</taxon>
        <taxon>Dikarya</taxon>
        <taxon>Ascomycota</taxon>
        <taxon>Pezizomycotina</taxon>
        <taxon>Dothideomycetes</taxon>
        <taxon>Pleosporomycetidae</taxon>
        <taxon>Pleosporales</taxon>
        <taxon>Pleosporineae</taxon>
        <taxon>Phaeosphaeriaceae</taxon>
        <taxon>Ophiobolus</taxon>
    </lineage>
</organism>